<comment type="similarity">
    <text evidence="2">Belongs to the SusD family.</text>
</comment>
<dbReference type="GO" id="GO:0009279">
    <property type="term" value="C:cell outer membrane"/>
    <property type="evidence" value="ECO:0007669"/>
    <property type="project" value="UniProtKB-SubCell"/>
</dbReference>
<feature type="domain" description="SusD-like N-terminal" evidence="7">
    <location>
        <begin position="25"/>
        <end position="205"/>
    </location>
</feature>
<dbReference type="InterPro" id="IPR011990">
    <property type="entry name" value="TPR-like_helical_dom_sf"/>
</dbReference>
<keyword evidence="4" id="KW-0472">Membrane</keyword>
<dbReference type="SUPFAM" id="SSF48452">
    <property type="entry name" value="TPR-like"/>
    <property type="match status" value="1"/>
</dbReference>
<keyword evidence="3" id="KW-0732">Signal</keyword>
<feature type="domain" description="RagB/SusD" evidence="6">
    <location>
        <begin position="346"/>
        <end position="670"/>
    </location>
</feature>
<dbReference type="InterPro" id="IPR033985">
    <property type="entry name" value="SusD-like_N"/>
</dbReference>
<dbReference type="Proteomes" id="UP000725002">
    <property type="component" value="Unassembled WGS sequence"/>
</dbReference>
<evidence type="ECO:0000256" key="1">
    <source>
        <dbReference type="ARBA" id="ARBA00004442"/>
    </source>
</evidence>
<dbReference type="EMBL" id="JADILV010000006">
    <property type="protein sequence ID" value="MBO8482675.1"/>
    <property type="molecule type" value="Genomic_DNA"/>
</dbReference>
<gene>
    <name evidence="8" type="ORF">IAB75_00930</name>
</gene>
<evidence type="ECO:0000313" key="8">
    <source>
        <dbReference type="EMBL" id="MBO8482675.1"/>
    </source>
</evidence>
<comment type="subcellular location">
    <subcellularLocation>
        <location evidence="1">Cell outer membrane</location>
    </subcellularLocation>
</comment>
<dbReference type="Gene3D" id="1.25.40.390">
    <property type="match status" value="1"/>
</dbReference>
<sequence length="670" mass="75915">MKNIFSNIRTICGAAAVFGLASCSWLDVSPEKVASFDDALKNKQATEAWIYSAYGPIAEMSPITYRGGNEVEYSSDEFVLPQVYGTGFQTVSYDQLTSSHGVCNYYWQGIYGSVGHVNLFLRELDKHQPLGVTDKDRVLYKAHANFLKAYYYALGLKMFGPIPIVNEYIESSTPIEEFPGRYHYDYVVDEVIRLLDEAEKDLPPGYVLDETWGRANKTICEALKGRVLLYAASDLWNGSFPYPTWSNTNFETPGYGKELVSHEFQIEKWERAYEANKKALEMALANGRKLLSIKDAEGYMDDQKIEIENIYIPGVDSSTPEGKDFIKHMMLMRYVVCSDETMGNCEYIWGSISAGYDATYVSMCGLPRNLIQLNTGTDFSGWSALSPTLNMIESFYTKNGELPANDDEFIGKEAWLQRAGIEGHDNIININVNREPRFYAWITFDDCELGPIIKNGEPLNVNFLDKAAQGYSSAVPRDNCQTGFLSNKYTSPAIRLTPSIPAALQNDSNPLAANRYPEPFIRLAELYLNIAECCAELYEHKKDGAMLTEALDNINIIRRRAGVPELDESDCDEKMSILDWVRAERTIELFGEGHRYHDLRRWMLAPEKLATGVRRGLDSFESRTENPSFEQFNTEVVINQPFAWSDRMYILPISMHEVYSDPQLVQAPGY</sequence>
<comment type="caution">
    <text evidence="8">The sequence shown here is derived from an EMBL/GenBank/DDBJ whole genome shotgun (WGS) entry which is preliminary data.</text>
</comment>
<dbReference type="Pfam" id="PF14322">
    <property type="entry name" value="SusD-like_3"/>
    <property type="match status" value="1"/>
</dbReference>
<dbReference type="PROSITE" id="PS51257">
    <property type="entry name" value="PROKAR_LIPOPROTEIN"/>
    <property type="match status" value="1"/>
</dbReference>
<dbReference type="Pfam" id="PF07980">
    <property type="entry name" value="SusD_RagB"/>
    <property type="match status" value="1"/>
</dbReference>
<evidence type="ECO:0000256" key="3">
    <source>
        <dbReference type="ARBA" id="ARBA00022729"/>
    </source>
</evidence>
<proteinExistence type="inferred from homology"/>
<organism evidence="8 9">
    <name type="scientific">Candidatus Cryptobacteroides avicola</name>
    <dbReference type="NCBI Taxonomy" id="2840757"/>
    <lineage>
        <taxon>Bacteria</taxon>
        <taxon>Pseudomonadati</taxon>
        <taxon>Bacteroidota</taxon>
        <taxon>Bacteroidia</taxon>
        <taxon>Bacteroidales</taxon>
        <taxon>Candidatus Cryptobacteroides</taxon>
    </lineage>
</organism>
<evidence type="ECO:0000313" key="9">
    <source>
        <dbReference type="Proteomes" id="UP000725002"/>
    </source>
</evidence>
<reference evidence="8" key="1">
    <citation type="submission" date="2020-10" db="EMBL/GenBank/DDBJ databases">
        <authorList>
            <person name="Gilroy R."/>
        </authorList>
    </citation>
    <scope>NUCLEOTIDE SEQUENCE</scope>
    <source>
        <strain evidence="8">G3-8215</strain>
    </source>
</reference>
<evidence type="ECO:0000259" key="7">
    <source>
        <dbReference type="Pfam" id="PF14322"/>
    </source>
</evidence>
<evidence type="ECO:0000259" key="6">
    <source>
        <dbReference type="Pfam" id="PF07980"/>
    </source>
</evidence>
<name>A0A940DQ63_9BACT</name>
<reference evidence="8" key="2">
    <citation type="journal article" date="2021" name="PeerJ">
        <title>Extensive microbial diversity within the chicken gut microbiome revealed by metagenomics and culture.</title>
        <authorList>
            <person name="Gilroy R."/>
            <person name="Ravi A."/>
            <person name="Getino M."/>
            <person name="Pursley I."/>
            <person name="Horton D.L."/>
            <person name="Alikhan N.F."/>
            <person name="Baker D."/>
            <person name="Gharbi K."/>
            <person name="Hall N."/>
            <person name="Watson M."/>
            <person name="Adriaenssens E.M."/>
            <person name="Foster-Nyarko E."/>
            <person name="Jarju S."/>
            <person name="Secka A."/>
            <person name="Antonio M."/>
            <person name="Oren A."/>
            <person name="Chaudhuri R.R."/>
            <person name="La Ragione R."/>
            <person name="Hildebrand F."/>
            <person name="Pallen M.J."/>
        </authorList>
    </citation>
    <scope>NUCLEOTIDE SEQUENCE</scope>
    <source>
        <strain evidence="8">G3-8215</strain>
    </source>
</reference>
<dbReference type="InterPro" id="IPR012944">
    <property type="entry name" value="SusD_RagB_dom"/>
</dbReference>
<evidence type="ECO:0000256" key="2">
    <source>
        <dbReference type="ARBA" id="ARBA00006275"/>
    </source>
</evidence>
<evidence type="ECO:0000256" key="4">
    <source>
        <dbReference type="ARBA" id="ARBA00023136"/>
    </source>
</evidence>
<protein>
    <submittedName>
        <fullName evidence="8">RagB/SusD family nutrient uptake outer membrane protein</fullName>
    </submittedName>
</protein>
<keyword evidence="5" id="KW-0998">Cell outer membrane</keyword>
<evidence type="ECO:0000256" key="5">
    <source>
        <dbReference type="ARBA" id="ARBA00023237"/>
    </source>
</evidence>
<accession>A0A940DQ63</accession>
<dbReference type="AlphaFoldDB" id="A0A940DQ63"/>